<protein>
    <submittedName>
        <fullName evidence="2">N-acetyltransferase domain-containing protein</fullName>
    </submittedName>
</protein>
<dbReference type="WBParaSite" id="RSKR_0000021000.1">
    <property type="protein sequence ID" value="RSKR_0000021000.1"/>
    <property type="gene ID" value="RSKR_0000021000"/>
</dbReference>
<sequence length="370" mass="41785">MTPETSPSFSGLPKVLINYSTFDKNLWDEFSALTIKYENWNYEPEYFNILYKAFGDDDLQLVTAVEEETKKPMGCVFGTYWRNCKNERVLYTIGTFFIVPEYRGKKLGNYLFDYLTQKASNEKIPLYLCAVKGMGEKYSKHYDFNLFREYLVETFAPKLSDFTNKQEVSLSTYSVYDHSEFSQWDKFLEFDLKLSNGVVNRMKFLKTLFEHSVYSSIVTNDKGEVVGCVSMRELQNKVLTVGPFYAANKDIVQFLLNKVLENADSNKYESDFGNSTSSNSHYDMNFNTIAALIAFLIASASAQYYSPYAGYAGSAYAGYLGAGYAGYYPGAYSGYYGGAFASPYYGYGSNQGQAPVGNAPSNVKLTNNNA</sequence>
<proteinExistence type="predicted"/>
<accession>A0AC35TG33</accession>
<name>A0AC35TG33_9BILA</name>
<reference evidence="2" key="1">
    <citation type="submission" date="2016-11" db="UniProtKB">
        <authorList>
            <consortium name="WormBaseParasite"/>
        </authorList>
    </citation>
    <scope>IDENTIFICATION</scope>
    <source>
        <strain evidence="2">KR3021</strain>
    </source>
</reference>
<dbReference type="Proteomes" id="UP000095286">
    <property type="component" value="Unplaced"/>
</dbReference>
<evidence type="ECO:0000313" key="2">
    <source>
        <dbReference type="WBParaSite" id="RSKR_0000021000.1"/>
    </source>
</evidence>
<organism evidence="1 2">
    <name type="scientific">Rhabditophanes sp. KR3021</name>
    <dbReference type="NCBI Taxonomy" id="114890"/>
    <lineage>
        <taxon>Eukaryota</taxon>
        <taxon>Metazoa</taxon>
        <taxon>Ecdysozoa</taxon>
        <taxon>Nematoda</taxon>
        <taxon>Chromadorea</taxon>
        <taxon>Rhabditida</taxon>
        <taxon>Tylenchina</taxon>
        <taxon>Panagrolaimomorpha</taxon>
        <taxon>Strongyloidoidea</taxon>
        <taxon>Alloionematidae</taxon>
        <taxon>Rhabditophanes</taxon>
    </lineage>
</organism>
<evidence type="ECO:0000313" key="1">
    <source>
        <dbReference type="Proteomes" id="UP000095286"/>
    </source>
</evidence>